<evidence type="ECO:0000313" key="5">
    <source>
        <dbReference type="EMBL" id="AOZ73175.1"/>
    </source>
</evidence>
<proteinExistence type="inferred from homology"/>
<accession>A0A1D9MLM2</accession>
<keyword evidence="3" id="KW-0472">Membrane</keyword>
<evidence type="ECO:0000256" key="3">
    <source>
        <dbReference type="SAM" id="Phobius"/>
    </source>
</evidence>
<dbReference type="Proteomes" id="UP000176288">
    <property type="component" value="Chromosome"/>
</dbReference>
<feature type="domain" description="Cell envelope-related transcriptional attenuator" evidence="4">
    <location>
        <begin position="97"/>
        <end position="264"/>
    </location>
</feature>
<sequence>MSYRHSQLPIRTGRGKRIAVAIFAIAVFLGSFLGLLSHRVAGGIRNINLTKAQSAGVSQELVDPSAGKSLTFLLVGVDSREGAENTAIGGGGDPGARSDTTIVVKIAADRKSALMASVPRDALVNIPECVTNDGKTVPARRHAMFNSAFAYAYEAGGEDVSDGIACTVATFKKLTDVPLDGVVVADFAGFEKVVNAIGGVNVCLADPFEPEYVNGFKLPAGKSHLNGTEAIQFVRARKGIGDGSDTQRQIRQQYFLRNAWHQLQESGILYNPGKAIGLLDSVKGMLQFSDSLADPMTLAGLGYSLRNMPMSAIESVHVPFHDEGPRVVFDADAEEAWKRFLPSTLESEQPSPEPGNNQPAPGNDAPAPNGEGTSTPEENQGEEAKPDENAGNNEGPAPSPSPEISEQEKREQQLGLLQCH</sequence>
<keyword evidence="6" id="KW-1185">Reference proteome</keyword>
<keyword evidence="3" id="KW-1133">Transmembrane helix</keyword>
<dbReference type="STRING" id="1912795.BK816_07610"/>
<evidence type="ECO:0000259" key="4">
    <source>
        <dbReference type="Pfam" id="PF03816"/>
    </source>
</evidence>
<evidence type="ECO:0000313" key="6">
    <source>
        <dbReference type="Proteomes" id="UP000176288"/>
    </source>
</evidence>
<dbReference type="PANTHER" id="PTHR33392:SF6">
    <property type="entry name" value="POLYISOPRENYL-TEICHOIC ACID--PEPTIDOGLYCAN TEICHOIC ACID TRANSFERASE TAGU"/>
    <property type="match status" value="1"/>
</dbReference>
<protein>
    <recommendedName>
        <fullName evidence="4">Cell envelope-related transcriptional attenuator domain-containing protein</fullName>
    </recommendedName>
</protein>
<reference evidence="5 6" key="1">
    <citation type="submission" date="2016-10" db="EMBL/GenBank/DDBJ databases">
        <title>Actinomyces aegypiusis sp. nov., isolated from the Aegypius monachus in Qinghai Tibet Plateau China.</title>
        <authorList>
            <person name="Wang Y."/>
        </authorList>
    </citation>
    <scope>NUCLEOTIDE SEQUENCE [LARGE SCALE GENOMIC DNA]</scope>
    <source>
        <strain evidence="5 6">VUL4_3</strain>
    </source>
</reference>
<dbReference type="InterPro" id="IPR050922">
    <property type="entry name" value="LytR/CpsA/Psr_CW_biosynth"/>
</dbReference>
<feature type="transmembrane region" description="Helical" evidence="3">
    <location>
        <begin position="20"/>
        <end position="41"/>
    </location>
</feature>
<keyword evidence="3" id="KW-0812">Transmembrane</keyword>
<evidence type="ECO:0000256" key="2">
    <source>
        <dbReference type="SAM" id="MobiDB-lite"/>
    </source>
</evidence>
<evidence type="ECO:0000256" key="1">
    <source>
        <dbReference type="ARBA" id="ARBA00006068"/>
    </source>
</evidence>
<dbReference type="NCBIfam" id="TIGR00350">
    <property type="entry name" value="lytR_cpsA_psr"/>
    <property type="match status" value="1"/>
</dbReference>
<dbReference type="AlphaFoldDB" id="A0A1D9MLM2"/>
<dbReference type="Pfam" id="PF03816">
    <property type="entry name" value="LytR_cpsA_psr"/>
    <property type="match status" value="1"/>
</dbReference>
<comment type="similarity">
    <text evidence="1">Belongs to the LytR/CpsA/Psr (LCP) family.</text>
</comment>
<dbReference type="Gene3D" id="3.40.630.190">
    <property type="entry name" value="LCP protein"/>
    <property type="match status" value="1"/>
</dbReference>
<dbReference type="InterPro" id="IPR004474">
    <property type="entry name" value="LytR_CpsA_psr"/>
</dbReference>
<organism evidence="5 6">
    <name type="scientific">Boudabousia tangfeifanii</name>
    <dbReference type="NCBI Taxonomy" id="1912795"/>
    <lineage>
        <taxon>Bacteria</taxon>
        <taxon>Bacillati</taxon>
        <taxon>Actinomycetota</taxon>
        <taxon>Actinomycetes</taxon>
        <taxon>Actinomycetales</taxon>
        <taxon>Actinomycetaceae</taxon>
        <taxon>Boudabousia</taxon>
    </lineage>
</organism>
<name>A0A1D9MLM2_9ACTO</name>
<feature type="compositionally biased region" description="Low complexity" evidence="2">
    <location>
        <begin position="354"/>
        <end position="372"/>
    </location>
</feature>
<dbReference type="OrthoDB" id="9782542at2"/>
<dbReference type="KEGG" id="avu:BK816_07610"/>
<gene>
    <name evidence="5" type="ORF">BK816_07610</name>
</gene>
<dbReference type="EMBL" id="CP017812">
    <property type="protein sequence ID" value="AOZ73175.1"/>
    <property type="molecule type" value="Genomic_DNA"/>
</dbReference>
<dbReference type="PANTHER" id="PTHR33392">
    <property type="entry name" value="POLYISOPRENYL-TEICHOIC ACID--PEPTIDOGLYCAN TEICHOIC ACID TRANSFERASE TAGU"/>
    <property type="match status" value="1"/>
</dbReference>
<feature type="region of interest" description="Disordered" evidence="2">
    <location>
        <begin position="343"/>
        <end position="420"/>
    </location>
</feature>